<proteinExistence type="predicted"/>
<comment type="caution">
    <text evidence="1">The sequence shown here is derived from an EMBL/GenBank/DDBJ whole genome shotgun (WGS) entry which is preliminary data.</text>
</comment>
<reference evidence="1" key="1">
    <citation type="submission" date="2019-08" db="EMBL/GenBank/DDBJ databases">
        <authorList>
            <person name="Kucharzyk K."/>
            <person name="Murdoch R.W."/>
            <person name="Higgins S."/>
            <person name="Loffler F."/>
        </authorList>
    </citation>
    <scope>NUCLEOTIDE SEQUENCE</scope>
</reference>
<dbReference type="AlphaFoldDB" id="A0A645F7U4"/>
<name>A0A645F7U4_9ZZZZ</name>
<evidence type="ECO:0000313" key="1">
    <source>
        <dbReference type="EMBL" id="MPN09960.1"/>
    </source>
</evidence>
<organism evidence="1">
    <name type="scientific">bioreactor metagenome</name>
    <dbReference type="NCBI Taxonomy" id="1076179"/>
    <lineage>
        <taxon>unclassified sequences</taxon>
        <taxon>metagenomes</taxon>
        <taxon>ecological metagenomes</taxon>
    </lineage>
</organism>
<protein>
    <submittedName>
        <fullName evidence="1">Uncharacterized protein</fullName>
    </submittedName>
</protein>
<dbReference type="EMBL" id="VSSQ01056098">
    <property type="protein sequence ID" value="MPN09960.1"/>
    <property type="molecule type" value="Genomic_DNA"/>
</dbReference>
<sequence length="157" mass="16646">MRREVALHPAQTVDDPAVLIQQDEVCPGADQLQHQGAPHPVAQLPGSLQLQAHHPLHRLLGDGQDAPSAQVLAQQHAKHGRSLRVFPRLGGQMQSGPGGIGRQQQTPGLSLGAQGQHHLVPSGLVDFIDSASRYRLLQLADQGGKAYGVQGHGLIPP</sequence>
<gene>
    <name evidence="1" type="ORF">SDC9_157253</name>
</gene>
<accession>A0A645F7U4</accession>